<organism evidence="2 3">
    <name type="scientific">Glycine soja</name>
    <name type="common">Wild soybean</name>
    <dbReference type="NCBI Taxonomy" id="3848"/>
    <lineage>
        <taxon>Eukaryota</taxon>
        <taxon>Viridiplantae</taxon>
        <taxon>Streptophyta</taxon>
        <taxon>Embryophyta</taxon>
        <taxon>Tracheophyta</taxon>
        <taxon>Spermatophyta</taxon>
        <taxon>Magnoliopsida</taxon>
        <taxon>eudicotyledons</taxon>
        <taxon>Gunneridae</taxon>
        <taxon>Pentapetalae</taxon>
        <taxon>rosids</taxon>
        <taxon>fabids</taxon>
        <taxon>Fabales</taxon>
        <taxon>Fabaceae</taxon>
        <taxon>Papilionoideae</taxon>
        <taxon>50 kb inversion clade</taxon>
        <taxon>NPAAA clade</taxon>
        <taxon>indigoferoid/millettioid clade</taxon>
        <taxon>Phaseoleae</taxon>
        <taxon>Glycine</taxon>
        <taxon>Glycine subgen. Soja</taxon>
    </lineage>
</organism>
<keyword evidence="3" id="KW-1185">Reference proteome</keyword>
<sequence>MMINGSWTEELTIVKEAVRGFFLKCFQEPDFARPRLDGSTFKTIHSLQNDMLVGRFQEDEVKKGSNASFIALIPKVADPLMLKDYRPISLIGCMYKIVAKILANRLKKVLHNLIDESQSAFIEGRHMLHSVVTANEVVDEAKRKNKPCIVFKMDTLDRGVSKIHICLGPCKRRFDIKWTAPIAEGSFNDARGDIIISHDYITVNSASAAFDLYMRVQTSYPDDFHHKTKDYNIARAIPFTIDGVELDLRMRGFEFFSLVSAYAMDSLRPLLLKASGRIKFQGKVLKPNGIISEQNFEMTRQHVQMLEKGIADSLFGEVSISGLKLNQLMLAPQLSGLLRLSPGRIKLDASGRTDESLAVEFVGPLQPCNEDGLQSGKLLSISLKKGQLRANICFQPFHSANLEVRHFPLDELELASLRGTVQRELHKEYEAQTKEIGSM</sequence>
<dbReference type="Pfam" id="PF00078">
    <property type="entry name" value="RVT_1"/>
    <property type="match status" value="1"/>
</dbReference>
<accession>A0A445H576</accession>
<feature type="domain" description="Reverse transcriptase" evidence="1">
    <location>
        <begin position="74"/>
        <end position="154"/>
    </location>
</feature>
<dbReference type="PANTHER" id="PTHR34457:SF3">
    <property type="entry name" value="PROTEIN TIC236, CHLOROPLASTIC"/>
    <property type="match status" value="1"/>
</dbReference>
<dbReference type="PANTHER" id="PTHR34457">
    <property type="entry name" value="EMBRYO DEFECTIVE 2410"/>
    <property type="match status" value="1"/>
</dbReference>
<evidence type="ECO:0000313" key="2">
    <source>
        <dbReference type="EMBL" id="RZB68737.1"/>
    </source>
</evidence>
<name>A0A445H576_GLYSO</name>
<evidence type="ECO:0000259" key="1">
    <source>
        <dbReference type="Pfam" id="PF00078"/>
    </source>
</evidence>
<reference evidence="2 3" key="1">
    <citation type="submission" date="2018-09" db="EMBL/GenBank/DDBJ databases">
        <title>A high-quality reference genome of wild soybean provides a powerful tool to mine soybean genomes.</title>
        <authorList>
            <person name="Xie M."/>
            <person name="Chung C.Y.L."/>
            <person name="Li M.-W."/>
            <person name="Wong F.-L."/>
            <person name="Chan T.-F."/>
            <person name="Lam H.-M."/>
        </authorList>
    </citation>
    <scope>NUCLEOTIDE SEQUENCE [LARGE SCALE GENOMIC DNA]</scope>
    <source>
        <strain evidence="3">cv. W05</strain>
        <tissue evidence="2">Hypocotyl of etiolated seedlings</tissue>
    </source>
</reference>
<dbReference type="InterPro" id="IPR000477">
    <property type="entry name" value="RT_dom"/>
</dbReference>
<protein>
    <recommendedName>
        <fullName evidence="1">Reverse transcriptase domain-containing protein</fullName>
    </recommendedName>
</protein>
<evidence type="ECO:0000313" key="3">
    <source>
        <dbReference type="Proteomes" id="UP000289340"/>
    </source>
</evidence>
<dbReference type="EMBL" id="QZWG01000014">
    <property type="protein sequence ID" value="RZB68737.1"/>
    <property type="molecule type" value="Genomic_DNA"/>
</dbReference>
<comment type="caution">
    <text evidence="2">The sequence shown here is derived from an EMBL/GenBank/DDBJ whole genome shotgun (WGS) entry which is preliminary data.</text>
</comment>
<dbReference type="InterPro" id="IPR053022">
    <property type="entry name" value="Chloroplast_translocon_comp"/>
</dbReference>
<dbReference type="AlphaFoldDB" id="A0A445H576"/>
<gene>
    <name evidence="2" type="ORF">D0Y65_038491</name>
</gene>
<proteinExistence type="predicted"/>
<dbReference type="Proteomes" id="UP000289340">
    <property type="component" value="Chromosome 14"/>
</dbReference>